<feature type="non-terminal residue" evidence="3">
    <location>
        <position position="121"/>
    </location>
</feature>
<name>A0A6J4S963_9ACTN</name>
<sequence length="121" mass="12949">WTLSRSTRQPRRPAGRLACCATSSASASWSPAARLPATGSTARRSSSGCAPCASCWRRTRSACPTSPSPCACARSPSSAPTRKPGWRRARSVPSTYPRPTGCCGSRRSTRSCWPSAHRRSH</sequence>
<feature type="chain" id="PRO_5039212699" evidence="2">
    <location>
        <begin position="28"/>
        <end position="121"/>
    </location>
</feature>
<reference evidence="3" key="1">
    <citation type="submission" date="2020-02" db="EMBL/GenBank/DDBJ databases">
        <authorList>
            <person name="Meier V. D."/>
        </authorList>
    </citation>
    <scope>NUCLEOTIDE SEQUENCE</scope>
    <source>
        <strain evidence="3">AVDCRST_MAG65</strain>
    </source>
</reference>
<feature type="signal peptide" evidence="2">
    <location>
        <begin position="1"/>
        <end position="27"/>
    </location>
</feature>
<dbReference type="EMBL" id="CADCVL010000320">
    <property type="protein sequence ID" value="CAA9486509.1"/>
    <property type="molecule type" value="Genomic_DNA"/>
</dbReference>
<feature type="region of interest" description="Disordered" evidence="1">
    <location>
        <begin position="62"/>
        <end position="121"/>
    </location>
</feature>
<evidence type="ECO:0000256" key="1">
    <source>
        <dbReference type="SAM" id="MobiDB-lite"/>
    </source>
</evidence>
<protein>
    <submittedName>
        <fullName evidence="3">Uncharacterized protein</fullName>
    </submittedName>
</protein>
<gene>
    <name evidence="3" type="ORF">AVDCRST_MAG65-1763</name>
</gene>
<evidence type="ECO:0000256" key="2">
    <source>
        <dbReference type="SAM" id="SignalP"/>
    </source>
</evidence>
<organism evidence="3">
    <name type="scientific">uncultured Solirubrobacteraceae bacterium</name>
    <dbReference type="NCBI Taxonomy" id="1162706"/>
    <lineage>
        <taxon>Bacteria</taxon>
        <taxon>Bacillati</taxon>
        <taxon>Actinomycetota</taxon>
        <taxon>Thermoleophilia</taxon>
        <taxon>Solirubrobacterales</taxon>
        <taxon>Solirubrobacteraceae</taxon>
        <taxon>environmental samples</taxon>
    </lineage>
</organism>
<feature type="non-terminal residue" evidence="3">
    <location>
        <position position="1"/>
    </location>
</feature>
<keyword evidence="2" id="KW-0732">Signal</keyword>
<accession>A0A6J4S963</accession>
<dbReference type="AlphaFoldDB" id="A0A6J4S963"/>
<feature type="compositionally biased region" description="Low complexity" evidence="1">
    <location>
        <begin position="62"/>
        <end position="82"/>
    </location>
</feature>
<proteinExistence type="predicted"/>
<evidence type="ECO:0000313" key="3">
    <source>
        <dbReference type="EMBL" id="CAA9486509.1"/>
    </source>
</evidence>